<proteinExistence type="predicted"/>
<dbReference type="AlphaFoldDB" id="A0A398CC04"/>
<name>A0A398CC04_9BACL</name>
<reference evidence="1 2" key="1">
    <citation type="submission" date="2018-09" db="EMBL/GenBank/DDBJ databases">
        <title>Cohnella cavernae sp. nov., isolated from a karst cave.</title>
        <authorList>
            <person name="Zhu H."/>
        </authorList>
    </citation>
    <scope>NUCLEOTIDE SEQUENCE [LARGE SCALE GENOMIC DNA]</scope>
    <source>
        <strain evidence="1 2">K2E09-144</strain>
    </source>
</reference>
<sequence>MGNVRCQAECQLREVQRKETTANERECQFFLNNVKTALSLVAVGLLSAAPLAAGIPAWQADVTHAATYAYGYTKIIGYYDTIPNDFLATYASPFRDYKEITYVGGAKWPATKSHVTDTRIPDGWVITEKGSPYNPYAYAPPSYSTLVCINGAPKGTVLWVHPTSRIPSGWAITEISDHIFPEKRSMRIVRVN</sequence>
<accession>A0A398CC04</accession>
<evidence type="ECO:0000313" key="2">
    <source>
        <dbReference type="Proteomes" id="UP000266340"/>
    </source>
</evidence>
<dbReference type="EMBL" id="QXJM01000059">
    <property type="protein sequence ID" value="RIE00310.1"/>
    <property type="molecule type" value="Genomic_DNA"/>
</dbReference>
<dbReference type="Proteomes" id="UP000266340">
    <property type="component" value="Unassembled WGS sequence"/>
</dbReference>
<gene>
    <name evidence="1" type="ORF">D3H35_29265</name>
</gene>
<evidence type="ECO:0000313" key="1">
    <source>
        <dbReference type="EMBL" id="RIE00310.1"/>
    </source>
</evidence>
<organism evidence="1 2">
    <name type="scientific">Cohnella faecalis</name>
    <dbReference type="NCBI Taxonomy" id="2315694"/>
    <lineage>
        <taxon>Bacteria</taxon>
        <taxon>Bacillati</taxon>
        <taxon>Bacillota</taxon>
        <taxon>Bacilli</taxon>
        <taxon>Bacillales</taxon>
        <taxon>Paenibacillaceae</taxon>
        <taxon>Cohnella</taxon>
    </lineage>
</organism>
<comment type="caution">
    <text evidence="1">The sequence shown here is derived from an EMBL/GenBank/DDBJ whole genome shotgun (WGS) entry which is preliminary data.</text>
</comment>
<keyword evidence="2" id="KW-1185">Reference proteome</keyword>
<protein>
    <submittedName>
        <fullName evidence="1">Uncharacterized protein</fullName>
    </submittedName>
</protein>